<dbReference type="CDD" id="cd06171">
    <property type="entry name" value="Sigma70_r4"/>
    <property type="match status" value="1"/>
</dbReference>
<dbReference type="InterPro" id="IPR038087">
    <property type="entry name" value="RNAP_delta_N_dom_sf"/>
</dbReference>
<organism evidence="3 4">
    <name type="scientific">Candidatus Vogelbacteria bacterium RIFOXYD1_FULL_44_32</name>
    <dbReference type="NCBI Taxonomy" id="1802438"/>
    <lineage>
        <taxon>Bacteria</taxon>
        <taxon>Candidatus Vogeliibacteriota</taxon>
    </lineage>
</organism>
<gene>
    <name evidence="3" type="ORF">A2571_02495</name>
</gene>
<dbReference type="GO" id="GO:0006352">
    <property type="term" value="P:DNA-templated transcription initiation"/>
    <property type="evidence" value="ECO:0007669"/>
    <property type="project" value="InterPro"/>
</dbReference>
<dbReference type="Gene3D" id="1.10.10.1250">
    <property type="entry name" value="RNA polymerase, subunit delta, N-terminal domain"/>
    <property type="match status" value="1"/>
</dbReference>
<dbReference type="InterPro" id="IPR036388">
    <property type="entry name" value="WH-like_DNA-bd_sf"/>
</dbReference>
<dbReference type="PROSITE" id="PS51913">
    <property type="entry name" value="HTH_HARE"/>
    <property type="match status" value="1"/>
</dbReference>
<protein>
    <recommendedName>
        <fullName evidence="2">HTH HARE-type domain-containing protein</fullName>
    </recommendedName>
</protein>
<dbReference type="PANTHER" id="PTHR30603">
    <property type="entry name" value="RNA POLYMERASE SIGMA FACTOR RPO"/>
    <property type="match status" value="1"/>
</dbReference>
<accession>A0A1G2QDJ4</accession>
<dbReference type="GO" id="GO:0003700">
    <property type="term" value="F:DNA-binding transcription factor activity"/>
    <property type="evidence" value="ECO:0007669"/>
    <property type="project" value="InterPro"/>
</dbReference>
<feature type="domain" description="HTH HARE-type" evidence="2">
    <location>
        <begin position="233"/>
        <end position="295"/>
    </location>
</feature>
<name>A0A1G2QDJ4_9BACT</name>
<dbReference type="InterPro" id="IPR007759">
    <property type="entry name" value="Asxl_HARE-HTH"/>
</dbReference>
<sequence>MVVINKQNFMKKTQEVITFKPKDITKRLLTVLSERAQDVITKRYGLGKNSTCLTLEAIGSEYGITRERVRQIENFSINAIKKSGAYKDINLSVSEIKDIMETHGGIVHETEFLAAISPDKNIQNHIHFILVLSDAFTKIKEDEEFFHRWTTNSKTAEVVETSLRKMAKNISANDLVTEPTLVGNLLKEVKDIADKSALDNEILARKWLKISKLIDQNPLGEWGLAKSPNVKMRGIRDYAYLVLRQHGSPMHFEEVAKGIQRLFGKNAHPATCHNELIKDSRFVLVGRGLYALAEWGYSRGVVLDVIRAILKKDGPLNRDEVITRVLKERHVKENTILVNLQNAKFFVKDAKGRYTLA</sequence>
<evidence type="ECO:0000259" key="2">
    <source>
        <dbReference type="PROSITE" id="PS51913"/>
    </source>
</evidence>
<keyword evidence="1" id="KW-0804">Transcription</keyword>
<dbReference type="PANTHER" id="PTHR30603:SF47">
    <property type="entry name" value="RNA POLYMERASE SIGMA FACTOR SIGD, CHLOROPLASTIC"/>
    <property type="match status" value="1"/>
</dbReference>
<comment type="caution">
    <text evidence="3">The sequence shown here is derived from an EMBL/GenBank/DDBJ whole genome shotgun (WGS) entry which is preliminary data.</text>
</comment>
<dbReference type="InterPro" id="IPR013324">
    <property type="entry name" value="RNA_pol_sigma_r3/r4-like"/>
</dbReference>
<reference evidence="3 4" key="1">
    <citation type="journal article" date="2016" name="Nat. Commun.">
        <title>Thousands of microbial genomes shed light on interconnected biogeochemical processes in an aquifer system.</title>
        <authorList>
            <person name="Anantharaman K."/>
            <person name="Brown C.T."/>
            <person name="Hug L.A."/>
            <person name="Sharon I."/>
            <person name="Castelle C.J."/>
            <person name="Probst A.J."/>
            <person name="Thomas B.C."/>
            <person name="Singh A."/>
            <person name="Wilkins M.J."/>
            <person name="Karaoz U."/>
            <person name="Brodie E.L."/>
            <person name="Williams K.H."/>
            <person name="Hubbard S.S."/>
            <person name="Banfield J.F."/>
        </authorList>
    </citation>
    <scope>NUCLEOTIDE SEQUENCE [LARGE SCALE GENOMIC DNA]</scope>
</reference>
<dbReference type="PRINTS" id="PR00046">
    <property type="entry name" value="SIGMA70FCT"/>
</dbReference>
<dbReference type="Pfam" id="PF05066">
    <property type="entry name" value="HARE-HTH"/>
    <property type="match status" value="1"/>
</dbReference>
<evidence type="ECO:0000313" key="3">
    <source>
        <dbReference type="EMBL" id="OHA58614.1"/>
    </source>
</evidence>
<dbReference type="AlphaFoldDB" id="A0A1G2QDJ4"/>
<dbReference type="InterPro" id="IPR007630">
    <property type="entry name" value="RNA_pol_sigma70_r4"/>
</dbReference>
<dbReference type="SUPFAM" id="SSF88659">
    <property type="entry name" value="Sigma3 and sigma4 domains of RNA polymerase sigma factors"/>
    <property type="match status" value="1"/>
</dbReference>
<dbReference type="InterPro" id="IPR000943">
    <property type="entry name" value="RNA_pol_sigma70"/>
</dbReference>
<dbReference type="Pfam" id="PF04545">
    <property type="entry name" value="Sigma70_r4"/>
    <property type="match status" value="1"/>
</dbReference>
<dbReference type="EMBL" id="MHTJ01000003">
    <property type="protein sequence ID" value="OHA58614.1"/>
    <property type="molecule type" value="Genomic_DNA"/>
</dbReference>
<dbReference type="InterPro" id="IPR050239">
    <property type="entry name" value="Sigma-70_RNA_pol_init_factors"/>
</dbReference>
<dbReference type="Proteomes" id="UP000177043">
    <property type="component" value="Unassembled WGS sequence"/>
</dbReference>
<dbReference type="STRING" id="1802438.A2571_02495"/>
<evidence type="ECO:0000313" key="4">
    <source>
        <dbReference type="Proteomes" id="UP000177043"/>
    </source>
</evidence>
<proteinExistence type="predicted"/>
<dbReference type="Gene3D" id="1.10.10.10">
    <property type="entry name" value="Winged helix-like DNA-binding domain superfamily/Winged helix DNA-binding domain"/>
    <property type="match status" value="1"/>
</dbReference>
<evidence type="ECO:0000256" key="1">
    <source>
        <dbReference type="ARBA" id="ARBA00023163"/>
    </source>
</evidence>